<keyword evidence="7" id="KW-1185">Reference proteome</keyword>
<dbReference type="Pfam" id="PF01363">
    <property type="entry name" value="FYVE"/>
    <property type="match status" value="1"/>
</dbReference>
<dbReference type="InterPro" id="IPR000306">
    <property type="entry name" value="Znf_FYVE"/>
</dbReference>
<dbReference type="GO" id="GO:0032266">
    <property type="term" value="F:phosphatidylinositol-3-phosphate binding"/>
    <property type="evidence" value="ECO:0007669"/>
    <property type="project" value="TreeGrafter"/>
</dbReference>
<evidence type="ECO:0000256" key="2">
    <source>
        <dbReference type="ARBA" id="ARBA00022771"/>
    </source>
</evidence>
<feature type="domain" description="FYVE-type" evidence="5">
    <location>
        <begin position="1"/>
        <end position="56"/>
    </location>
</feature>
<evidence type="ECO:0000259" key="5">
    <source>
        <dbReference type="PROSITE" id="PS50178"/>
    </source>
</evidence>
<dbReference type="AlphaFoldDB" id="A0AA38I5G5"/>
<gene>
    <name evidence="6" type="ORF">Zmor_021538</name>
</gene>
<accession>A0AA38I5G5</accession>
<evidence type="ECO:0000256" key="1">
    <source>
        <dbReference type="ARBA" id="ARBA00022723"/>
    </source>
</evidence>
<sequence>MSCNHCNTKFNFFHKEMGCSNCGLSFCNKCLKQKCKIPNKGLSEHNVCKLCYSKLASGTSTTQPMNIPPPDAFIKRLENLENPLAPPITMYKTDPKIQALRSGLSPADQKILDRLERLKEEKGPPPTEGELRRRLASLKGENDYVEGPSKPLFTVDTRTDQQKADSLLEQFVSERDIELAHNPQDEIEARLATLREQGVRPNEGPYISNLHDSSSSEEEVDKITKKIMDEVAIEERLPKQTFKKLTPSSSNEEEVDRSSPELPWCVLCNNDAKFRCFDCGGDLYCGECNIEVHKNWADTDHKVVPFKPK</sequence>
<dbReference type="SUPFAM" id="SSF57845">
    <property type="entry name" value="B-box zinc-binding domain"/>
    <property type="match status" value="1"/>
</dbReference>
<dbReference type="SUPFAM" id="SSF57903">
    <property type="entry name" value="FYVE/PHD zinc finger"/>
    <property type="match status" value="1"/>
</dbReference>
<dbReference type="InterPro" id="IPR044553">
    <property type="entry name" value="Bbox1_ANCHR"/>
</dbReference>
<evidence type="ECO:0000256" key="3">
    <source>
        <dbReference type="ARBA" id="ARBA00022833"/>
    </source>
</evidence>
<dbReference type="GO" id="GO:0005813">
    <property type="term" value="C:centrosome"/>
    <property type="evidence" value="ECO:0007669"/>
    <property type="project" value="TreeGrafter"/>
</dbReference>
<protein>
    <recommendedName>
        <fullName evidence="5">FYVE-type domain-containing protein</fullName>
    </recommendedName>
</protein>
<evidence type="ECO:0000313" key="7">
    <source>
        <dbReference type="Proteomes" id="UP001168821"/>
    </source>
</evidence>
<dbReference type="GO" id="GO:0032154">
    <property type="term" value="C:cleavage furrow"/>
    <property type="evidence" value="ECO:0007669"/>
    <property type="project" value="TreeGrafter"/>
</dbReference>
<evidence type="ECO:0000256" key="4">
    <source>
        <dbReference type="PROSITE-ProRule" id="PRU00091"/>
    </source>
</evidence>
<dbReference type="PANTHER" id="PTHR46603">
    <property type="entry name" value="ABSCISSION/NOCUT CHECKPOINT REGULATOR"/>
    <property type="match status" value="1"/>
</dbReference>
<evidence type="ECO:0000313" key="6">
    <source>
        <dbReference type="EMBL" id="KAJ3649818.1"/>
    </source>
</evidence>
<keyword evidence="1" id="KW-0479">Metal-binding</keyword>
<keyword evidence="2 4" id="KW-0863">Zinc-finger</keyword>
<dbReference type="Gene3D" id="3.30.40.10">
    <property type="entry name" value="Zinc/RING finger domain, C3HC4 (zinc finger)"/>
    <property type="match status" value="1"/>
</dbReference>
<dbReference type="Pfam" id="PF22586">
    <property type="entry name" value="ANCHR-like_BBOX"/>
    <property type="match status" value="1"/>
</dbReference>
<dbReference type="InterPro" id="IPR011011">
    <property type="entry name" value="Znf_FYVE_PHD"/>
</dbReference>
<organism evidence="6 7">
    <name type="scientific">Zophobas morio</name>
    <dbReference type="NCBI Taxonomy" id="2755281"/>
    <lineage>
        <taxon>Eukaryota</taxon>
        <taxon>Metazoa</taxon>
        <taxon>Ecdysozoa</taxon>
        <taxon>Arthropoda</taxon>
        <taxon>Hexapoda</taxon>
        <taxon>Insecta</taxon>
        <taxon>Pterygota</taxon>
        <taxon>Neoptera</taxon>
        <taxon>Endopterygota</taxon>
        <taxon>Coleoptera</taxon>
        <taxon>Polyphaga</taxon>
        <taxon>Cucujiformia</taxon>
        <taxon>Tenebrionidae</taxon>
        <taxon>Zophobas</taxon>
    </lineage>
</organism>
<dbReference type="GO" id="GO:0044878">
    <property type="term" value="P:mitotic cytokinesis checkpoint signaling"/>
    <property type="evidence" value="ECO:0007669"/>
    <property type="project" value="TreeGrafter"/>
</dbReference>
<dbReference type="CDD" id="cd19817">
    <property type="entry name" value="Bbox1_ANCHR-like"/>
    <property type="match status" value="1"/>
</dbReference>
<dbReference type="SMART" id="SM00064">
    <property type="entry name" value="FYVE"/>
    <property type="match status" value="1"/>
</dbReference>
<dbReference type="FunFam" id="3.30.40.10:FF:000879">
    <property type="entry name" value="abscission/NoCut checkpoint regulator"/>
    <property type="match status" value="1"/>
</dbReference>
<name>A0AA38I5G5_9CUCU</name>
<proteinExistence type="predicted"/>
<reference evidence="6" key="1">
    <citation type="journal article" date="2023" name="G3 (Bethesda)">
        <title>Whole genome assemblies of Zophobas morio and Tenebrio molitor.</title>
        <authorList>
            <person name="Kaur S."/>
            <person name="Stinson S.A."/>
            <person name="diCenzo G.C."/>
        </authorList>
    </citation>
    <scope>NUCLEOTIDE SEQUENCE</scope>
    <source>
        <strain evidence="6">QUZm001</strain>
    </source>
</reference>
<dbReference type="GO" id="GO:0030496">
    <property type="term" value="C:midbody"/>
    <property type="evidence" value="ECO:0007669"/>
    <property type="project" value="TreeGrafter"/>
</dbReference>
<keyword evidence="3" id="KW-0862">Zinc</keyword>
<dbReference type="PANTHER" id="PTHR46603:SF1">
    <property type="entry name" value="ABSCISSION_NOCUT CHECKPOINT REGULATOR"/>
    <property type="match status" value="1"/>
</dbReference>
<dbReference type="PROSITE" id="PS50178">
    <property type="entry name" value="ZF_FYVE"/>
    <property type="match status" value="1"/>
</dbReference>
<dbReference type="GO" id="GO:0008270">
    <property type="term" value="F:zinc ion binding"/>
    <property type="evidence" value="ECO:0007669"/>
    <property type="project" value="UniProtKB-KW"/>
</dbReference>
<dbReference type="EMBL" id="JALNTZ010000006">
    <property type="protein sequence ID" value="KAJ3649818.1"/>
    <property type="molecule type" value="Genomic_DNA"/>
</dbReference>
<dbReference type="Proteomes" id="UP001168821">
    <property type="component" value="Unassembled WGS sequence"/>
</dbReference>
<dbReference type="GO" id="GO:0009838">
    <property type="term" value="P:abscission"/>
    <property type="evidence" value="ECO:0007669"/>
    <property type="project" value="TreeGrafter"/>
</dbReference>
<dbReference type="InterPro" id="IPR013083">
    <property type="entry name" value="Znf_RING/FYVE/PHD"/>
</dbReference>
<dbReference type="InterPro" id="IPR017455">
    <property type="entry name" value="Znf_FYVE-rel"/>
</dbReference>
<comment type="caution">
    <text evidence="6">The sequence shown here is derived from an EMBL/GenBank/DDBJ whole genome shotgun (WGS) entry which is preliminary data.</text>
</comment>